<keyword evidence="1" id="KW-0812">Transmembrane</keyword>
<keyword evidence="4" id="KW-1185">Reference proteome</keyword>
<keyword evidence="1" id="KW-1133">Transmembrane helix</keyword>
<keyword evidence="1" id="KW-0472">Membrane</keyword>
<reference evidence="3" key="1">
    <citation type="submission" date="2021-01" db="EMBL/GenBank/DDBJ databases">
        <title>Adiantum capillus-veneris genome.</title>
        <authorList>
            <person name="Fang Y."/>
            <person name="Liao Q."/>
        </authorList>
    </citation>
    <scope>NUCLEOTIDE SEQUENCE</scope>
    <source>
        <strain evidence="3">H3</strain>
        <tissue evidence="3">Leaf</tissue>
    </source>
</reference>
<feature type="domain" description="Cationic amino acid transporter C-terminal" evidence="2">
    <location>
        <begin position="1"/>
        <end position="49"/>
    </location>
</feature>
<dbReference type="Proteomes" id="UP000886520">
    <property type="component" value="Chromosome 6"/>
</dbReference>
<comment type="caution">
    <text evidence="3">The sequence shown here is derived from an EMBL/GenBank/DDBJ whole genome shotgun (WGS) entry which is preliminary data.</text>
</comment>
<dbReference type="EMBL" id="JABFUD020000006">
    <property type="protein sequence ID" value="KAI5078617.1"/>
    <property type="molecule type" value="Genomic_DNA"/>
</dbReference>
<dbReference type="AlphaFoldDB" id="A0A9D4V3E9"/>
<organism evidence="3 4">
    <name type="scientific">Adiantum capillus-veneris</name>
    <name type="common">Maidenhair fern</name>
    <dbReference type="NCBI Taxonomy" id="13818"/>
    <lineage>
        <taxon>Eukaryota</taxon>
        <taxon>Viridiplantae</taxon>
        <taxon>Streptophyta</taxon>
        <taxon>Embryophyta</taxon>
        <taxon>Tracheophyta</taxon>
        <taxon>Polypodiopsida</taxon>
        <taxon>Polypodiidae</taxon>
        <taxon>Polypodiales</taxon>
        <taxon>Pteridineae</taxon>
        <taxon>Pteridaceae</taxon>
        <taxon>Vittarioideae</taxon>
        <taxon>Adiantum</taxon>
    </lineage>
</organism>
<evidence type="ECO:0000259" key="2">
    <source>
        <dbReference type="Pfam" id="PF13906"/>
    </source>
</evidence>
<dbReference type="OrthoDB" id="5982228at2759"/>
<sequence>MCPGVPTVPLLGLYVNMFLFAQLHWEGWVRFVILGSLSVGFYALYGQYNAKHEPLRADGYTYLPVDTQERNPDEAQL</sequence>
<accession>A0A9D4V3E9</accession>
<evidence type="ECO:0000313" key="3">
    <source>
        <dbReference type="EMBL" id="KAI5078617.1"/>
    </source>
</evidence>
<dbReference type="Pfam" id="PF13906">
    <property type="entry name" value="AA_permease_C"/>
    <property type="match status" value="1"/>
</dbReference>
<evidence type="ECO:0000256" key="1">
    <source>
        <dbReference type="SAM" id="Phobius"/>
    </source>
</evidence>
<gene>
    <name evidence="3" type="ORF">GOP47_0006288</name>
</gene>
<feature type="transmembrane region" description="Helical" evidence="1">
    <location>
        <begin position="27"/>
        <end position="45"/>
    </location>
</feature>
<evidence type="ECO:0000313" key="4">
    <source>
        <dbReference type="Proteomes" id="UP000886520"/>
    </source>
</evidence>
<proteinExistence type="predicted"/>
<dbReference type="InterPro" id="IPR029485">
    <property type="entry name" value="CAT_C"/>
</dbReference>
<name>A0A9D4V3E9_ADICA</name>
<protein>
    <recommendedName>
        <fullName evidence="2">Cationic amino acid transporter C-terminal domain-containing protein</fullName>
    </recommendedName>
</protein>